<dbReference type="Gene3D" id="2.170.130.20">
    <property type="entry name" value="LCCL-like domain"/>
    <property type="match status" value="1"/>
</dbReference>
<feature type="compositionally biased region" description="Basic and acidic residues" evidence="1">
    <location>
        <begin position="472"/>
        <end position="484"/>
    </location>
</feature>
<dbReference type="InterPro" id="IPR013951">
    <property type="entry name" value="Rxt3"/>
</dbReference>
<dbReference type="OrthoDB" id="3596986at2759"/>
<dbReference type="InParanoid" id="A0A136IQ54"/>
<evidence type="ECO:0000256" key="1">
    <source>
        <dbReference type="SAM" id="MobiDB-lite"/>
    </source>
</evidence>
<feature type="compositionally biased region" description="Polar residues" evidence="1">
    <location>
        <begin position="741"/>
        <end position="751"/>
    </location>
</feature>
<feature type="compositionally biased region" description="Low complexity" evidence="1">
    <location>
        <begin position="416"/>
        <end position="425"/>
    </location>
</feature>
<proteinExistence type="predicted"/>
<feature type="compositionally biased region" description="Pro residues" evidence="1">
    <location>
        <begin position="310"/>
        <end position="329"/>
    </location>
</feature>
<feature type="compositionally biased region" description="Low complexity" evidence="1">
    <location>
        <begin position="291"/>
        <end position="303"/>
    </location>
</feature>
<dbReference type="AlphaFoldDB" id="A0A136IQ54"/>
<sequence length="957" mass="104064">MPPTGAPDPYNRRPHTPEAGRHYDGREPRNSSAPSPSHPTYGTPEMARYSNPPGYPPRGPSMGPGEERRDLPPRAGTGSVPPPQGSNPPRSHNASGTRSVDMGRVPPGEPRDGMYGRRDEPRAPGLGPGEYNTDRAARGAAFEDLRRFVPDRDARAQMESQFREKDRRDRLSFEDPHRAQYGHAAEQERMERERERERERIRNVEYERERDAHRDMELRERQRRERTTSDPHRSQGPQGPHGPQPAYGKHEHRDPRDPRDPAGWSRPGYEQHQAARGPYDQPFQEYPTTSGAPYGAHPAYAPHPGERYPPGGPPPPHGMPPAHSGPPPTSAYGSPERARYPQAQGPPPPHVAPGAHRRPGEDPLPPTSAYNPPGNGLFDGRPRHAEEASSMPGQPRGLLHIHEINRKGRLSPLPQAVQGAQPQLQGPGGEPGIKSEFGRMFSGIGSGVRGIGGSSPIPTGAQLSFSNHSGIGRRDDIDMAHNMDADTPAKPPGKGKRRKAKDDDGKGDDDSNGRSTPLGRAKRPKTHTHHHHHHSHHHHHHHGLERTESPVQANGAYNGAKSTTPVPLPMIPGKDGAATHHHHVPRSTGPKHVTPVVTIVPKAKKIVSSKAVYDSVASRERRHLGDFLYNVTLKPVPRRSHAKTSYVSTPEPLPKHLIKGNENCTLLVKVPRVHLTPSAREEVTARRSIWGTEVYTDDSDVVAACIHDGWIRGEWGDDIDASLLELNPTSKSRKNKAAADQASQQPHQEVLTSRPDAPVPIPADRDLHVTILVLPTLDKYSGMTRYGMTSREWGSSAHQPGHKPHDGISFAVHSVRWVDGAAPISRLRGKARRERIRKAMGEVNKAQLIDVPLKELSPGATAAAAAATENNANQQQQKQKDAMDVDQEADKIARVDGGADKENQPQKPASTDDITADSKAAPESAPAAEGKQDASAAGDDSATGAAAVAAAVPATTA</sequence>
<organism evidence="2 3">
    <name type="scientific">Microdochium bolleyi</name>
    <dbReference type="NCBI Taxonomy" id="196109"/>
    <lineage>
        <taxon>Eukaryota</taxon>
        <taxon>Fungi</taxon>
        <taxon>Dikarya</taxon>
        <taxon>Ascomycota</taxon>
        <taxon>Pezizomycotina</taxon>
        <taxon>Sordariomycetes</taxon>
        <taxon>Xylariomycetidae</taxon>
        <taxon>Xylariales</taxon>
        <taxon>Microdochiaceae</taxon>
        <taxon>Microdochium</taxon>
    </lineage>
</organism>
<accession>A0A136IQ54</accession>
<dbReference type="EMBL" id="KQ964264">
    <property type="protein sequence ID" value="KXJ87050.1"/>
    <property type="molecule type" value="Genomic_DNA"/>
</dbReference>
<feature type="compositionally biased region" description="Basic and acidic residues" evidence="1">
    <location>
        <begin position="109"/>
        <end position="122"/>
    </location>
</feature>
<reference evidence="3" key="1">
    <citation type="submission" date="2016-02" db="EMBL/GenBank/DDBJ databases">
        <title>Draft genome sequence of Microdochium bolleyi, a fungal endophyte of beachgrass.</title>
        <authorList>
            <consortium name="DOE Joint Genome Institute"/>
            <person name="David A.S."/>
            <person name="May G."/>
            <person name="Haridas S."/>
            <person name="Lim J."/>
            <person name="Wang M."/>
            <person name="Labutti K."/>
            <person name="Lipzen A."/>
            <person name="Barry K."/>
            <person name="Grigoriev I.V."/>
        </authorList>
    </citation>
    <scope>NUCLEOTIDE SEQUENCE [LARGE SCALE GENOMIC DNA]</scope>
    <source>
        <strain evidence="3">J235TASD1</strain>
    </source>
</reference>
<dbReference type="SUPFAM" id="SSF69848">
    <property type="entry name" value="LCCL domain"/>
    <property type="match status" value="1"/>
</dbReference>
<dbReference type="GO" id="GO:0003723">
    <property type="term" value="F:RNA binding"/>
    <property type="evidence" value="ECO:0007669"/>
    <property type="project" value="TreeGrafter"/>
</dbReference>
<feature type="region of interest" description="Disordered" evidence="1">
    <location>
        <begin position="731"/>
        <end position="759"/>
    </location>
</feature>
<dbReference type="GO" id="GO:0008380">
    <property type="term" value="P:RNA splicing"/>
    <property type="evidence" value="ECO:0007669"/>
    <property type="project" value="TreeGrafter"/>
</dbReference>
<feature type="compositionally biased region" description="Low complexity" evidence="1">
    <location>
        <begin position="917"/>
        <end position="957"/>
    </location>
</feature>
<gene>
    <name evidence="2" type="ORF">Micbo1qcDRAFT_167785</name>
</gene>
<dbReference type="GO" id="GO:0061574">
    <property type="term" value="C:ASAP complex"/>
    <property type="evidence" value="ECO:0007669"/>
    <property type="project" value="TreeGrafter"/>
</dbReference>
<evidence type="ECO:0000313" key="3">
    <source>
        <dbReference type="Proteomes" id="UP000070501"/>
    </source>
</evidence>
<dbReference type="Proteomes" id="UP000070501">
    <property type="component" value="Unassembled WGS sequence"/>
</dbReference>
<feature type="compositionally biased region" description="Basic and acidic residues" evidence="1">
    <location>
        <begin position="185"/>
        <end position="233"/>
    </location>
</feature>
<feature type="compositionally biased region" description="Basic and acidic residues" evidence="1">
    <location>
        <begin position="132"/>
        <end position="178"/>
    </location>
</feature>
<feature type="region of interest" description="Disordered" evidence="1">
    <location>
        <begin position="1"/>
        <end position="396"/>
    </location>
</feature>
<dbReference type="PANTHER" id="PTHR46589:SF1">
    <property type="entry name" value="APOPTOTIC CHROMATIN CONDENSATION INDUCER IN THE NUCLEUS"/>
    <property type="match status" value="1"/>
</dbReference>
<feature type="compositionally biased region" description="Polar residues" evidence="1">
    <location>
        <begin position="87"/>
        <end position="98"/>
    </location>
</feature>
<feature type="compositionally biased region" description="Polar residues" evidence="1">
    <location>
        <begin position="30"/>
        <end position="40"/>
    </location>
</feature>
<dbReference type="PANTHER" id="PTHR46589">
    <property type="entry name" value="APOPTOTIC CHROMATIN CONDENSATION INDUCER IN THE NUCLEUS"/>
    <property type="match status" value="1"/>
</dbReference>
<feature type="region of interest" description="Disordered" evidence="1">
    <location>
        <begin position="416"/>
        <end position="592"/>
    </location>
</feature>
<feature type="compositionally biased region" description="Basic and acidic residues" evidence="1">
    <location>
        <begin position="15"/>
        <end position="29"/>
    </location>
</feature>
<protein>
    <submittedName>
        <fullName evidence="2">Histone deacetylation protein Rxt3-domain-containing protein</fullName>
    </submittedName>
</protein>
<feature type="compositionally biased region" description="Basic residues" evidence="1">
    <location>
        <begin position="520"/>
        <end position="543"/>
    </location>
</feature>
<name>A0A136IQ54_9PEZI</name>
<dbReference type="Pfam" id="PF08642">
    <property type="entry name" value="Rxt3"/>
    <property type="match status" value="1"/>
</dbReference>
<feature type="compositionally biased region" description="Basic and acidic residues" evidence="1">
    <location>
        <begin position="894"/>
        <end position="904"/>
    </location>
</feature>
<dbReference type="STRING" id="196109.A0A136IQ54"/>
<feature type="region of interest" description="Disordered" evidence="1">
    <location>
        <begin position="894"/>
        <end position="957"/>
    </location>
</feature>
<dbReference type="GO" id="GO:0071011">
    <property type="term" value="C:precatalytic spliceosome"/>
    <property type="evidence" value="ECO:0007669"/>
    <property type="project" value="TreeGrafter"/>
</dbReference>
<keyword evidence="3" id="KW-1185">Reference proteome</keyword>
<feature type="compositionally biased region" description="Basic and acidic residues" evidence="1">
    <location>
        <begin position="248"/>
        <end position="260"/>
    </location>
</feature>
<feature type="compositionally biased region" description="Basic and acidic residues" evidence="1">
    <location>
        <begin position="500"/>
        <end position="512"/>
    </location>
</feature>
<dbReference type="InterPro" id="IPR036609">
    <property type="entry name" value="LCCL_sf"/>
</dbReference>
<dbReference type="InterPro" id="IPR052793">
    <property type="entry name" value="EJC-associated_protein"/>
</dbReference>
<evidence type="ECO:0000313" key="2">
    <source>
        <dbReference type="EMBL" id="KXJ87050.1"/>
    </source>
</evidence>
<feature type="compositionally biased region" description="Gly residues" evidence="1">
    <location>
        <begin position="444"/>
        <end position="453"/>
    </location>
</feature>